<dbReference type="PANTHER" id="PTHR32251">
    <property type="entry name" value="3-OXO-5-ALPHA-STEROID 4-DEHYDROGENASE"/>
    <property type="match status" value="1"/>
</dbReference>
<feature type="transmembrane region" description="Helical" evidence="6">
    <location>
        <begin position="58"/>
        <end position="79"/>
    </location>
</feature>
<reference evidence="8" key="1">
    <citation type="submission" date="2023-01" db="EMBL/GenBank/DDBJ databases">
        <title>Metagenome sequencing of chrysophaentin producing Chrysophaeum taylorii.</title>
        <authorList>
            <person name="Davison J."/>
            <person name="Bewley C."/>
        </authorList>
    </citation>
    <scope>NUCLEOTIDE SEQUENCE</scope>
    <source>
        <strain evidence="8">NIES-1699</strain>
    </source>
</reference>
<name>A0AAD7UAI1_9STRA</name>
<dbReference type="Proteomes" id="UP001230188">
    <property type="component" value="Unassembled WGS sequence"/>
</dbReference>
<keyword evidence="4 5" id="KW-0472">Membrane</keyword>
<feature type="transmembrane region" description="Helical" evidence="6">
    <location>
        <begin position="395"/>
        <end position="416"/>
    </location>
</feature>
<evidence type="ECO:0000256" key="6">
    <source>
        <dbReference type="SAM" id="Phobius"/>
    </source>
</evidence>
<evidence type="ECO:0000256" key="2">
    <source>
        <dbReference type="ARBA" id="ARBA00022692"/>
    </source>
</evidence>
<keyword evidence="9" id="KW-1185">Reference proteome</keyword>
<evidence type="ECO:0000313" key="9">
    <source>
        <dbReference type="Proteomes" id="UP001230188"/>
    </source>
</evidence>
<dbReference type="PANTHER" id="PTHR32251:SF23">
    <property type="entry name" value="3-OXO-5-ALPHA-STEROID 4-DEHYDROGENASE (DUF1295)"/>
    <property type="match status" value="1"/>
</dbReference>
<evidence type="ECO:0000256" key="4">
    <source>
        <dbReference type="ARBA" id="ARBA00023136"/>
    </source>
</evidence>
<keyword evidence="2 5" id="KW-0812">Transmembrane</keyword>
<dbReference type="InterPro" id="IPR010721">
    <property type="entry name" value="UstE-like"/>
</dbReference>
<evidence type="ECO:0000256" key="5">
    <source>
        <dbReference type="PROSITE-ProRule" id="PRU01087"/>
    </source>
</evidence>
<feature type="transmembrane region" description="Helical" evidence="6">
    <location>
        <begin position="153"/>
        <end position="175"/>
    </location>
</feature>
<proteinExistence type="predicted"/>
<feature type="transmembrane region" description="Helical" evidence="6">
    <location>
        <begin position="422"/>
        <end position="442"/>
    </location>
</feature>
<comment type="caution">
    <text evidence="8">The sequence shown here is derived from an EMBL/GenBank/DDBJ whole genome shotgun (WGS) entry which is preliminary data.</text>
</comment>
<dbReference type="GO" id="GO:0016020">
    <property type="term" value="C:membrane"/>
    <property type="evidence" value="ECO:0007669"/>
    <property type="project" value="UniProtKB-SubCell"/>
</dbReference>
<evidence type="ECO:0000256" key="1">
    <source>
        <dbReference type="ARBA" id="ARBA00004141"/>
    </source>
</evidence>
<sequence length="448" mass="50633">MTDKSAAYSGPKVVHPPLGVVVGGALAAIGVMYASWALWSPARPCLLELECLSLEDGWARHCFGLISTLVVVWALTLIYGPGVIDRIWSIEPPLVVWHAYLSQPSPLRLLMACLATAWGTRLTYNFYIKGGYTHEDYRWAEVRRWYPGWRFQVMNAVFVVAFQQFLLTSIATPAFVVVDGRISPIDWALAGAFVLLFVGETVADFQMFQFQAAKARGETNSKFVRTGLWQFSRHPNYFCEVCLWWVFYAFTKTLNWSILGPVYLTVLFVAPGASLDLTEAISLGKYPEYAEHKKKVPKFLPITLRHVYILYFASHIPATLFLDSQALLPRDAFPRFATDLADFHVRRHGDVLMADPPLWFKSLVACEFFVQLPFFFVALWALFYEKYSPTVSMLFVAYGAHVATTLVPILATFLASPGVPSLLFAIYAPYFIIPLSLIFYFLPWSTSS</sequence>
<feature type="transmembrane region" description="Helical" evidence="6">
    <location>
        <begin position="358"/>
        <end position="383"/>
    </location>
</feature>
<feature type="transmembrane region" description="Helical" evidence="6">
    <location>
        <begin position="256"/>
        <end position="278"/>
    </location>
</feature>
<feature type="domain" description="EXPERA" evidence="7">
    <location>
        <begin position="304"/>
        <end position="438"/>
    </location>
</feature>
<dbReference type="Pfam" id="PF05241">
    <property type="entry name" value="EBP"/>
    <property type="match status" value="1"/>
</dbReference>
<dbReference type="Pfam" id="PF06966">
    <property type="entry name" value="DUF1295"/>
    <property type="match status" value="1"/>
</dbReference>
<evidence type="ECO:0000256" key="3">
    <source>
        <dbReference type="ARBA" id="ARBA00022989"/>
    </source>
</evidence>
<dbReference type="Gene3D" id="1.20.120.1630">
    <property type="match status" value="1"/>
</dbReference>
<dbReference type="InterPro" id="IPR033118">
    <property type="entry name" value="EXPERA"/>
</dbReference>
<evidence type="ECO:0000313" key="8">
    <source>
        <dbReference type="EMBL" id="KAJ8600154.1"/>
    </source>
</evidence>
<gene>
    <name evidence="8" type="ORF">CTAYLR_010758</name>
</gene>
<keyword evidence="3 5" id="KW-1133">Transmembrane helix</keyword>
<comment type="subcellular location">
    <subcellularLocation>
        <location evidence="1">Membrane</location>
        <topology evidence="1">Multi-pass membrane protein</topology>
    </subcellularLocation>
</comment>
<protein>
    <recommendedName>
        <fullName evidence="7">EXPERA domain-containing protein</fullName>
    </recommendedName>
</protein>
<feature type="transmembrane region" description="Helical" evidence="6">
    <location>
        <begin position="187"/>
        <end position="210"/>
    </location>
</feature>
<evidence type="ECO:0000259" key="7">
    <source>
        <dbReference type="PROSITE" id="PS51751"/>
    </source>
</evidence>
<dbReference type="PROSITE" id="PS51751">
    <property type="entry name" value="EXPERA"/>
    <property type="match status" value="1"/>
</dbReference>
<accession>A0AAD7UAI1</accession>
<organism evidence="8 9">
    <name type="scientific">Chrysophaeum taylorii</name>
    <dbReference type="NCBI Taxonomy" id="2483200"/>
    <lineage>
        <taxon>Eukaryota</taxon>
        <taxon>Sar</taxon>
        <taxon>Stramenopiles</taxon>
        <taxon>Ochrophyta</taxon>
        <taxon>Pelagophyceae</taxon>
        <taxon>Pelagomonadales</taxon>
        <taxon>Pelagomonadaceae</taxon>
        <taxon>Chrysophaeum</taxon>
    </lineage>
</organism>
<dbReference type="AlphaFoldDB" id="A0AAD7UAI1"/>
<feature type="transmembrane region" description="Helical" evidence="6">
    <location>
        <begin position="18"/>
        <end position="38"/>
    </location>
</feature>
<dbReference type="EMBL" id="JAQMWT010000527">
    <property type="protein sequence ID" value="KAJ8600154.1"/>
    <property type="molecule type" value="Genomic_DNA"/>
</dbReference>